<dbReference type="AlphaFoldDB" id="A0A9W8Y573"/>
<evidence type="ECO:0000313" key="1">
    <source>
        <dbReference type="EMBL" id="KAJ4366927.1"/>
    </source>
</evidence>
<comment type="caution">
    <text evidence="1">The sequence shown here is derived from an EMBL/GenBank/DDBJ whole genome shotgun (WGS) entry which is preliminary data.</text>
</comment>
<dbReference type="EMBL" id="JAPEUY010000013">
    <property type="protein sequence ID" value="KAJ4366927.1"/>
    <property type="molecule type" value="Genomic_DNA"/>
</dbReference>
<organism evidence="1 2">
    <name type="scientific">Neocucurbitaria cava</name>
    <dbReference type="NCBI Taxonomy" id="798079"/>
    <lineage>
        <taxon>Eukaryota</taxon>
        <taxon>Fungi</taxon>
        <taxon>Dikarya</taxon>
        <taxon>Ascomycota</taxon>
        <taxon>Pezizomycotina</taxon>
        <taxon>Dothideomycetes</taxon>
        <taxon>Pleosporomycetidae</taxon>
        <taxon>Pleosporales</taxon>
        <taxon>Pleosporineae</taxon>
        <taxon>Cucurbitariaceae</taxon>
        <taxon>Neocucurbitaria</taxon>
    </lineage>
</organism>
<reference evidence="1" key="1">
    <citation type="submission" date="2022-10" db="EMBL/GenBank/DDBJ databases">
        <title>Tapping the CABI collections for fungal endophytes: first genome assemblies for Collariella, Neodidymelliopsis, Ascochyta clinopodiicola, Didymella pomorum, Didymosphaeria variabile, Neocosmospora piperis and Neocucurbitaria cava.</title>
        <authorList>
            <person name="Hill R."/>
        </authorList>
    </citation>
    <scope>NUCLEOTIDE SEQUENCE</scope>
    <source>
        <strain evidence="1">IMI 356814</strain>
    </source>
</reference>
<accession>A0A9W8Y573</accession>
<dbReference type="Proteomes" id="UP001140560">
    <property type="component" value="Unassembled WGS sequence"/>
</dbReference>
<gene>
    <name evidence="1" type="ORF">N0V83_007457</name>
</gene>
<name>A0A9W8Y573_9PLEO</name>
<keyword evidence="2" id="KW-1185">Reference proteome</keyword>
<evidence type="ECO:0000313" key="2">
    <source>
        <dbReference type="Proteomes" id="UP001140560"/>
    </source>
</evidence>
<sequence>MTLDLPPCGPVPQVAYEKVLNRLRKAWLCRARDATAADPTIHPSSPSLMSICTLVNDVVPYQNGTWPAEPKRGTKADKRSRGEQILEYEYAWAKYFEREADTLVKRAGMSRQDREKLEFNVRLLPVPKELKIVIPRGPARYELHQMWIEWQAKKRGPLELEDEDDDEADWVDVGVENDEQALLDSNDEQA</sequence>
<proteinExistence type="predicted"/>
<dbReference type="OrthoDB" id="3796452at2759"/>
<protein>
    <submittedName>
        <fullName evidence="1">Uncharacterized protein</fullName>
    </submittedName>
</protein>